<dbReference type="SUPFAM" id="SSF53474">
    <property type="entry name" value="alpha/beta-Hydrolases"/>
    <property type="match status" value="1"/>
</dbReference>
<dbReference type="Gene3D" id="3.40.50.1820">
    <property type="entry name" value="alpha/beta hydrolase"/>
    <property type="match status" value="1"/>
</dbReference>
<dbReference type="InterPro" id="IPR029058">
    <property type="entry name" value="AB_hydrolase_fold"/>
</dbReference>
<sequence length="257" mass="28557">MTRGTTALPAPPSLHRVPRGGARQAPLVCLPFAGGGSRSYDDWQGLLPRSVDPVTVRLPGRESRLIEPLPTDLRGLAVGLAREIGPVLTGTFAVFGHSMGALLAFEFVRELRRSQGVQPACLFVSGMRAPDRAKDVRKYGHLTDDELRTEIEQMGGTDPAVLRDPDLWELVRPIIKSDLAICDEYAYQAEEPLSCPVVAYGSTEDDELDQDLLETWRGHTTGDFAARMFEGDHFYFQKRPDPLAMDLVDRLYRHVLD</sequence>
<proteinExistence type="inferred from homology"/>
<dbReference type="InterPro" id="IPR012223">
    <property type="entry name" value="TEII"/>
</dbReference>
<gene>
    <name evidence="3" type="ORF">OHA16_27375</name>
</gene>
<dbReference type="Proteomes" id="UP001432222">
    <property type="component" value="Chromosome"/>
</dbReference>
<comment type="similarity">
    <text evidence="1">Belongs to the thioesterase family.</text>
</comment>
<dbReference type="PANTHER" id="PTHR11487:SF0">
    <property type="entry name" value="S-ACYL FATTY ACID SYNTHASE THIOESTERASE, MEDIUM CHAIN"/>
    <property type="match status" value="1"/>
</dbReference>
<evidence type="ECO:0000313" key="4">
    <source>
        <dbReference type="Proteomes" id="UP001432222"/>
    </source>
</evidence>
<evidence type="ECO:0000313" key="3">
    <source>
        <dbReference type="EMBL" id="WUQ86345.1"/>
    </source>
</evidence>
<keyword evidence="3" id="KW-0378">Hydrolase</keyword>
<feature type="domain" description="Thioesterase" evidence="2">
    <location>
        <begin position="26"/>
        <end position="242"/>
    </location>
</feature>
<reference evidence="3" key="1">
    <citation type="submission" date="2022-10" db="EMBL/GenBank/DDBJ databases">
        <title>The complete genomes of actinobacterial strains from the NBC collection.</title>
        <authorList>
            <person name="Joergensen T.S."/>
            <person name="Alvarez Arevalo M."/>
            <person name="Sterndorff E.B."/>
            <person name="Faurdal D."/>
            <person name="Vuksanovic O."/>
            <person name="Mourched A.-S."/>
            <person name="Charusanti P."/>
            <person name="Shaw S."/>
            <person name="Blin K."/>
            <person name="Weber T."/>
        </authorList>
    </citation>
    <scope>NUCLEOTIDE SEQUENCE</scope>
    <source>
        <strain evidence="3">NBC_00222</strain>
    </source>
</reference>
<dbReference type="InterPro" id="IPR001031">
    <property type="entry name" value="Thioesterase"/>
</dbReference>
<accession>A0ABZ1U651</accession>
<dbReference type="PANTHER" id="PTHR11487">
    <property type="entry name" value="THIOESTERASE"/>
    <property type="match status" value="1"/>
</dbReference>
<dbReference type="Pfam" id="PF00975">
    <property type="entry name" value="Thioesterase"/>
    <property type="match status" value="1"/>
</dbReference>
<name>A0ABZ1U651_9ACTN</name>
<dbReference type="GO" id="GO:0016787">
    <property type="term" value="F:hydrolase activity"/>
    <property type="evidence" value="ECO:0007669"/>
    <property type="project" value="UniProtKB-KW"/>
</dbReference>
<evidence type="ECO:0000259" key="2">
    <source>
        <dbReference type="Pfam" id="PF00975"/>
    </source>
</evidence>
<evidence type="ECO:0000256" key="1">
    <source>
        <dbReference type="ARBA" id="ARBA00007169"/>
    </source>
</evidence>
<protein>
    <submittedName>
        <fullName evidence="3">Alpha/beta fold hydrolase</fullName>
    </submittedName>
</protein>
<dbReference type="RefSeq" id="WP_328956972.1">
    <property type="nucleotide sequence ID" value="NZ_CP108110.1"/>
</dbReference>
<keyword evidence="4" id="KW-1185">Reference proteome</keyword>
<dbReference type="EMBL" id="CP108110">
    <property type="protein sequence ID" value="WUQ86345.1"/>
    <property type="molecule type" value="Genomic_DNA"/>
</dbReference>
<organism evidence="3 4">
    <name type="scientific">Kitasatospora purpeofusca</name>
    <dbReference type="NCBI Taxonomy" id="67352"/>
    <lineage>
        <taxon>Bacteria</taxon>
        <taxon>Bacillati</taxon>
        <taxon>Actinomycetota</taxon>
        <taxon>Actinomycetes</taxon>
        <taxon>Kitasatosporales</taxon>
        <taxon>Streptomycetaceae</taxon>
        <taxon>Kitasatospora</taxon>
    </lineage>
</organism>